<proteinExistence type="inferred from homology"/>
<sequence>MESIYNQPIVIDNGSGTIRAGFAGDEKPKINHSNLVGRPKYNKIMPSAISQTDTFIGARAQQLRGLLKLKYPLANGIVNDWEALELVWSDVVQQLEAKTDQHPLLVSEHPLNPSKNRDRLAELVFETFNFPALYVAMPAVLSLYSSGRTTGTVLDSGDGVTTVVPIYEGFSIPGTIKRLNFGGRDITRLVQGELMKNGYFLSTSSEFELVRSLKERLCHVNPKPADQHAKGPAVAEERREFPLPDGKMVRVGGQTLWAPTELYFQPEKFGVEEVPVHRAVVNSVRKTNYDLRPRLFENIILAGGSTMFRNYGVRLLEEMKLEDPELQLKIYASPERRASCFVGGSILASLSVFRQMWVSKAEYEENPQLVHHNSEKR</sequence>
<gene>
    <name evidence="2" type="ORF">KL928_003462</name>
</gene>
<dbReference type="Gene3D" id="3.90.640.10">
    <property type="entry name" value="Actin, Chain A, domain 4"/>
    <property type="match status" value="1"/>
</dbReference>
<dbReference type="PRINTS" id="PR00190">
    <property type="entry name" value="ACTIN"/>
</dbReference>
<dbReference type="SMART" id="SM00268">
    <property type="entry name" value="ACTIN"/>
    <property type="match status" value="1"/>
</dbReference>
<organism evidence="2 3">
    <name type="scientific">Pichia angusta</name>
    <name type="common">Yeast</name>
    <name type="synonym">Hansenula polymorpha</name>
    <dbReference type="NCBI Taxonomy" id="870730"/>
    <lineage>
        <taxon>Eukaryota</taxon>
        <taxon>Fungi</taxon>
        <taxon>Dikarya</taxon>
        <taxon>Ascomycota</taxon>
        <taxon>Saccharomycotina</taxon>
        <taxon>Pichiomycetes</taxon>
        <taxon>Pichiales</taxon>
        <taxon>Pichiaceae</taxon>
        <taxon>Ogataea</taxon>
    </lineage>
</organism>
<evidence type="ECO:0000313" key="3">
    <source>
        <dbReference type="Proteomes" id="UP001196530"/>
    </source>
</evidence>
<dbReference type="GeneID" id="66127513"/>
<accession>A0AAN6DCX1</accession>
<dbReference type="PROSITE" id="PS00432">
    <property type="entry name" value="ACTINS_2"/>
    <property type="match status" value="1"/>
</dbReference>
<dbReference type="AlphaFoldDB" id="A0AAN6DCX1"/>
<protein>
    <recommendedName>
        <fullName evidence="4">Actin</fullName>
    </recommendedName>
</protein>
<dbReference type="Gene3D" id="3.30.420.40">
    <property type="match status" value="2"/>
</dbReference>
<dbReference type="PANTHER" id="PTHR11937">
    <property type="entry name" value="ACTIN"/>
    <property type="match status" value="1"/>
</dbReference>
<comment type="similarity">
    <text evidence="1">Belongs to the actin family.</text>
</comment>
<dbReference type="SUPFAM" id="SSF53067">
    <property type="entry name" value="Actin-like ATPase domain"/>
    <property type="match status" value="2"/>
</dbReference>
<dbReference type="EMBL" id="JAHLUX010000007">
    <property type="protein sequence ID" value="KAG7817563.1"/>
    <property type="molecule type" value="Genomic_DNA"/>
</dbReference>
<dbReference type="Proteomes" id="UP001196530">
    <property type="component" value="Unassembled WGS sequence"/>
</dbReference>
<reference evidence="2" key="1">
    <citation type="journal article" date="2021" name="G3 (Bethesda)">
        <title>Genomic diversity, chromosomal rearrangements, and interspecies hybridization in the ogataea polymorpha species complex.</title>
        <authorList>
            <person name="Hanson S.J."/>
            <person name="Cinneide E.O."/>
            <person name="Salzberg L.I."/>
            <person name="Wolfe K.H."/>
            <person name="McGowan J."/>
            <person name="Fitzpatrick D.A."/>
            <person name="Matlin K."/>
        </authorList>
    </citation>
    <scope>NUCLEOTIDE SEQUENCE</scope>
    <source>
        <strain evidence="2">61-244</strain>
    </source>
</reference>
<dbReference type="InterPro" id="IPR043129">
    <property type="entry name" value="ATPase_NBD"/>
</dbReference>
<dbReference type="InterPro" id="IPR004001">
    <property type="entry name" value="Actin_CS"/>
</dbReference>
<evidence type="ECO:0000313" key="2">
    <source>
        <dbReference type="EMBL" id="KAG7817563.1"/>
    </source>
</evidence>
<evidence type="ECO:0008006" key="4">
    <source>
        <dbReference type="Google" id="ProtNLM"/>
    </source>
</evidence>
<evidence type="ECO:0000256" key="1">
    <source>
        <dbReference type="RuleBase" id="RU000487"/>
    </source>
</evidence>
<dbReference type="RefSeq" id="XP_043058904.1">
    <property type="nucleotide sequence ID" value="XM_043204052.1"/>
</dbReference>
<dbReference type="Pfam" id="PF00022">
    <property type="entry name" value="Actin"/>
    <property type="match status" value="1"/>
</dbReference>
<comment type="caution">
    <text evidence="2">The sequence shown here is derived from an EMBL/GenBank/DDBJ whole genome shotgun (WGS) entry which is preliminary data.</text>
</comment>
<name>A0AAN6DCX1_PICAN</name>
<dbReference type="FunFam" id="3.30.420.40:FF:000502">
    <property type="entry name" value="Actin-Related Proteins"/>
    <property type="match status" value="1"/>
</dbReference>
<dbReference type="InterPro" id="IPR004000">
    <property type="entry name" value="Actin"/>
</dbReference>